<dbReference type="EMBL" id="CDML01000055">
    <property type="protein sequence ID" value="CRF41850.1"/>
    <property type="molecule type" value="Genomic_DNA"/>
</dbReference>
<name>A0A0K2X408_9HELI</name>
<protein>
    <submittedName>
        <fullName evidence="1">Putative</fullName>
    </submittedName>
</protein>
<dbReference type="RefSeq" id="WP_104708388.1">
    <property type="nucleotide sequence ID" value="NZ_BSCV01000004.1"/>
</dbReference>
<dbReference type="InterPro" id="IPR031923">
    <property type="entry name" value="Tipalpha"/>
</dbReference>
<gene>
    <name evidence="1" type="ORF">HAL011_16680</name>
    <name evidence="2" type="ORF">HAL013_11580</name>
    <name evidence="4" type="ORF">HAL07_04480</name>
    <name evidence="3" type="ORF">HAL09_16430</name>
</gene>
<dbReference type="AlphaFoldDB" id="A0A0K2X408"/>
<reference evidence="6 7" key="3">
    <citation type="submission" date="2014-12" db="EMBL/GenBank/DDBJ databases">
        <authorList>
            <person name="Jaenicke S."/>
        </authorList>
    </citation>
    <scope>NUCLEOTIDE SEQUENCE [LARGE SCALE GENOMIC DNA]</scope>
</reference>
<evidence type="ECO:0000313" key="5">
    <source>
        <dbReference type="Proteomes" id="UP000038622"/>
    </source>
</evidence>
<dbReference type="OrthoDB" id="5322359at2"/>
<dbReference type="Proteomes" id="UP000045175">
    <property type="component" value="Unassembled WGS sequence"/>
</dbReference>
<dbReference type="EMBL" id="CDMN01000071">
    <property type="protein sequence ID" value="CRF45011.1"/>
    <property type="molecule type" value="Genomic_DNA"/>
</dbReference>
<sequence>MSARVALTLAGAFILGACSLAPKQKVFLQNMPNWMVQDRSGYTTQGIDSSHVIDGQVQRSEVIARERARFRVAIHIADKIKNTYTATQNANQKPYDDAIFNQIIQAISISLGHGVQLGEYINPNNEEVFMLMQVNHYDPNKLQESLGQIKALAPATVQQITLGVKKIFDEVSLENDTKTHHDFTKERGGH</sequence>
<dbReference type="EMBL" id="CDMH01000051">
    <property type="protein sequence ID" value="CRF42941.1"/>
    <property type="molecule type" value="Genomic_DNA"/>
</dbReference>
<accession>A0A0K2X408</accession>
<evidence type="ECO:0000313" key="6">
    <source>
        <dbReference type="Proteomes" id="UP000041394"/>
    </source>
</evidence>
<evidence type="ECO:0000313" key="7">
    <source>
        <dbReference type="Proteomes" id="UP000043437"/>
    </source>
</evidence>
<evidence type="ECO:0000313" key="3">
    <source>
        <dbReference type="EMBL" id="CRF45011.1"/>
    </source>
</evidence>
<evidence type="ECO:0000313" key="1">
    <source>
        <dbReference type="EMBL" id="CRF41850.1"/>
    </source>
</evidence>
<reference evidence="1" key="1">
    <citation type="submission" date="2014-12" db="EMBL/GenBank/DDBJ databases">
        <title>Whole genome sequences of four Staphylococcus schleiferi canine isolates.</title>
        <authorList>
            <person name="Misic A.M."/>
            <person name="Cain C."/>
            <person name="Morris D.O."/>
            <person name="Rankin S."/>
            <person name="Beiting D."/>
        </authorList>
    </citation>
    <scope>NUCLEOTIDE SEQUENCE</scope>
    <source>
        <strain evidence="1">ASB11</strain>
        <strain evidence="2">ASB13</strain>
        <strain evidence="4">ASB7</strain>
        <strain evidence="3">ASB9</strain>
    </source>
</reference>
<dbReference type="Pfam" id="PF16753">
    <property type="entry name" value="Tipalpha"/>
    <property type="match status" value="1"/>
</dbReference>
<dbReference type="STRING" id="1578720.HAL011_16680"/>
<dbReference type="PROSITE" id="PS51257">
    <property type="entry name" value="PROKAR_LIPOPROTEIN"/>
    <property type="match status" value="1"/>
</dbReference>
<dbReference type="Gene3D" id="3.10.129.140">
    <property type="entry name" value="Helicobacter TNF-alpha-Inducing protein"/>
    <property type="match status" value="1"/>
</dbReference>
<dbReference type="Proteomes" id="UP000041394">
    <property type="component" value="Unassembled WGS sequence"/>
</dbReference>
<evidence type="ECO:0000313" key="2">
    <source>
        <dbReference type="EMBL" id="CRF42941.1"/>
    </source>
</evidence>
<proteinExistence type="predicted"/>
<evidence type="ECO:0000313" key="4">
    <source>
        <dbReference type="EMBL" id="CRF52322.1"/>
    </source>
</evidence>
<dbReference type="Proteomes" id="UP000038622">
    <property type="component" value="Unassembled WGS sequence"/>
</dbReference>
<dbReference type="GeneID" id="82131466"/>
<dbReference type="Proteomes" id="UP000043437">
    <property type="component" value="Unassembled WGS sequence"/>
</dbReference>
<reference evidence="5" key="2">
    <citation type="submission" date="2014-12" db="EMBL/GenBank/DDBJ databases">
        <authorList>
            <person name="Smet A."/>
        </authorList>
    </citation>
    <scope>NUCLEOTIDE SEQUENCE [LARGE SCALE GENOMIC DNA]</scope>
</reference>
<organism evidence="1 5">
    <name type="scientific">Helicobacter ailurogastricus</name>
    <dbReference type="NCBI Taxonomy" id="1578720"/>
    <lineage>
        <taxon>Bacteria</taxon>
        <taxon>Pseudomonadati</taxon>
        <taxon>Campylobacterota</taxon>
        <taxon>Epsilonproteobacteria</taxon>
        <taxon>Campylobacterales</taxon>
        <taxon>Helicobacteraceae</taxon>
        <taxon>Helicobacter</taxon>
    </lineage>
</organism>
<keyword evidence="5" id="KW-1185">Reference proteome</keyword>
<dbReference type="EMBL" id="CDMG01000002">
    <property type="protein sequence ID" value="CRF52322.1"/>
    <property type="molecule type" value="Genomic_DNA"/>
</dbReference>